<protein>
    <submittedName>
        <fullName evidence="1">Gamma-glutamyltranspeptidase / glutathione hydrolase</fullName>
    </submittedName>
</protein>
<organism evidence="1 2">
    <name type="scientific">Candidatus Pantoea varia</name>
    <dbReference type="NCBI Taxonomy" id="1881036"/>
    <lineage>
        <taxon>Bacteria</taxon>
        <taxon>Pseudomonadati</taxon>
        <taxon>Pseudomonadota</taxon>
        <taxon>Gammaproteobacteria</taxon>
        <taxon>Enterobacterales</taxon>
        <taxon>Erwiniaceae</taxon>
        <taxon>Pantoea</taxon>
    </lineage>
</organism>
<dbReference type="PRINTS" id="PR01210">
    <property type="entry name" value="GGTRANSPTASE"/>
</dbReference>
<reference evidence="2" key="1">
    <citation type="submission" date="2016-10" db="EMBL/GenBank/DDBJ databases">
        <authorList>
            <person name="Varghese N."/>
            <person name="Submissions S."/>
        </authorList>
    </citation>
    <scope>NUCLEOTIDE SEQUENCE [LARGE SCALE GENOMIC DNA]</scope>
    <source>
        <strain evidence="2">OV426</strain>
    </source>
</reference>
<dbReference type="InterPro" id="IPR029055">
    <property type="entry name" value="Ntn_hydrolases_N"/>
</dbReference>
<gene>
    <name evidence="1" type="ORF">SAMN05428971_3860</name>
</gene>
<dbReference type="GO" id="GO:0016787">
    <property type="term" value="F:hydrolase activity"/>
    <property type="evidence" value="ECO:0007669"/>
    <property type="project" value="UniProtKB-KW"/>
</dbReference>
<dbReference type="PANTHER" id="PTHR43881:SF1">
    <property type="entry name" value="GAMMA-GLUTAMYLTRANSPEPTIDASE (AFU_ORTHOLOGUE AFUA_4G13580)"/>
    <property type="match status" value="1"/>
</dbReference>
<dbReference type="Pfam" id="PF01019">
    <property type="entry name" value="G_glu_transpept"/>
    <property type="match status" value="1"/>
</dbReference>
<keyword evidence="1" id="KW-0378">Hydrolase</keyword>
<dbReference type="InterPro" id="IPR043138">
    <property type="entry name" value="GGT_lsub"/>
</dbReference>
<evidence type="ECO:0000313" key="2">
    <source>
        <dbReference type="Proteomes" id="UP000198968"/>
    </source>
</evidence>
<keyword evidence="2" id="KW-1185">Reference proteome</keyword>
<dbReference type="RefSeq" id="WP_090966490.1">
    <property type="nucleotide sequence ID" value="NZ_FOVG01000005.1"/>
</dbReference>
<dbReference type="OrthoDB" id="5297205at2"/>
<sequence>MRETDFDVGYPSHRVPMMGRNAVATSQPLAAQAGLRMLQQGGNAVDAAIATAIALTVLEPTGNGIGSDAFAIVWDGSELHGLNASGRSPAAWHPERFAGLRAMPETGWESVTVPGAVSAWVTLAQRFGTLPLTTLAQPAIDYAREGFPVSPLIGQLWQRGYDKLRDQPGFIDCFAPQGRPPRPGELFRNPAQACTLQEIAETGGESFYRGALAQKMAAFAREHGAALSLEDLKNHRADWVKLLSHPFAGGSVQELPPNGQGIATLIALGILEECEINRYAPDSPQWLHLSIEAMKLALVDLDRYVTDEDHLEFPAELLLSKDYIRQRAALIDPDKAGDFRFGSPQQSGTVYVAAADASGMMVSFIQSNFMGFGSGVVVPDTGISLQNRGAGFSLDPDHPNVVAGGKRSFHTIIPAFALDEQDQPLMAFGVMGGPMQAQGHVQLALRIMLHRQNPQAAIDAPRWRVVQGREVVFESTLDRNTLSTLRRMGHTVVLEDPLSNYNFGGAQAIVRDPQGFYIAASESRKDGQAVVF</sequence>
<accession>A0A1I5GX43</accession>
<dbReference type="Proteomes" id="UP000198968">
    <property type="component" value="Unassembled WGS sequence"/>
</dbReference>
<dbReference type="EMBL" id="FOVG01000005">
    <property type="protein sequence ID" value="SFO40131.1"/>
    <property type="molecule type" value="Genomic_DNA"/>
</dbReference>
<dbReference type="AlphaFoldDB" id="A0A1I5GX43"/>
<dbReference type="Gene3D" id="3.60.20.40">
    <property type="match status" value="1"/>
</dbReference>
<proteinExistence type="predicted"/>
<dbReference type="InterPro" id="IPR043137">
    <property type="entry name" value="GGT_ssub_C"/>
</dbReference>
<evidence type="ECO:0000313" key="1">
    <source>
        <dbReference type="EMBL" id="SFO40131.1"/>
    </source>
</evidence>
<dbReference type="InterPro" id="IPR052896">
    <property type="entry name" value="GGT-like_enzyme"/>
</dbReference>
<dbReference type="Gene3D" id="1.10.246.130">
    <property type="match status" value="1"/>
</dbReference>
<dbReference type="SUPFAM" id="SSF56235">
    <property type="entry name" value="N-terminal nucleophile aminohydrolases (Ntn hydrolases)"/>
    <property type="match status" value="1"/>
</dbReference>
<dbReference type="PANTHER" id="PTHR43881">
    <property type="entry name" value="GAMMA-GLUTAMYLTRANSPEPTIDASE (AFU_ORTHOLOGUE AFUA_4G13580)"/>
    <property type="match status" value="1"/>
</dbReference>
<name>A0A1I5GX43_9GAMM</name>